<sequence>MRAARADDVDRIAASLPGSELGISWGDRPTWKVRGKGYLLYRAPHSSAIDPATGEMYTDLLVVFMPDHEAKAALVQADGPFFGIDHFARHTGVLVQLSRLGEIGVDELTEIITDAWAHRASPAMVRAHLGEEPDPLDGLPAPARRALTAAGLTTRDLIDATSDADLLALHGVGATAIRRLRGR</sequence>
<evidence type="ECO:0000313" key="1">
    <source>
        <dbReference type="EMBL" id="GMA40258.1"/>
    </source>
</evidence>
<keyword evidence="2" id="KW-1185">Reference proteome</keyword>
<accession>A0ABQ6ISK2</accession>
<reference evidence="2" key="1">
    <citation type="journal article" date="2019" name="Int. J. Syst. Evol. Microbiol.">
        <title>The Global Catalogue of Microorganisms (GCM) 10K type strain sequencing project: providing services to taxonomists for standard genome sequencing and annotation.</title>
        <authorList>
            <consortium name="The Broad Institute Genomics Platform"/>
            <consortium name="The Broad Institute Genome Sequencing Center for Infectious Disease"/>
            <person name="Wu L."/>
            <person name="Ma J."/>
        </authorList>
    </citation>
    <scope>NUCLEOTIDE SEQUENCE [LARGE SCALE GENOMIC DNA]</scope>
    <source>
        <strain evidence="2">NBRC 113072</strain>
    </source>
</reference>
<protein>
    <recommendedName>
        <fullName evidence="3">Helix-hairpin-helix domain-containing protein</fullName>
    </recommendedName>
</protein>
<evidence type="ECO:0008006" key="3">
    <source>
        <dbReference type="Google" id="ProtNLM"/>
    </source>
</evidence>
<name>A0ABQ6ISK2_9MICO</name>
<evidence type="ECO:0000313" key="2">
    <source>
        <dbReference type="Proteomes" id="UP001157126"/>
    </source>
</evidence>
<comment type="caution">
    <text evidence="1">The sequence shown here is derived from an EMBL/GenBank/DDBJ whole genome shotgun (WGS) entry which is preliminary data.</text>
</comment>
<dbReference type="Proteomes" id="UP001157126">
    <property type="component" value="Unassembled WGS sequence"/>
</dbReference>
<dbReference type="InterPro" id="IPR058532">
    <property type="entry name" value="YjbR/MT2646/Rv2570-like"/>
</dbReference>
<dbReference type="RefSeq" id="WP_284303991.1">
    <property type="nucleotide sequence ID" value="NZ_BSUO01000001.1"/>
</dbReference>
<gene>
    <name evidence="1" type="ORF">GCM10025883_23030</name>
</gene>
<dbReference type="Pfam" id="PF04237">
    <property type="entry name" value="YjbR"/>
    <property type="match status" value="1"/>
</dbReference>
<organism evidence="1 2">
    <name type="scientific">Mobilicoccus caccae</name>
    <dbReference type="NCBI Taxonomy" id="1859295"/>
    <lineage>
        <taxon>Bacteria</taxon>
        <taxon>Bacillati</taxon>
        <taxon>Actinomycetota</taxon>
        <taxon>Actinomycetes</taxon>
        <taxon>Micrococcales</taxon>
        <taxon>Dermatophilaceae</taxon>
        <taxon>Mobilicoccus</taxon>
    </lineage>
</organism>
<dbReference type="EMBL" id="BSUO01000001">
    <property type="protein sequence ID" value="GMA40258.1"/>
    <property type="molecule type" value="Genomic_DNA"/>
</dbReference>
<proteinExistence type="predicted"/>